<gene>
    <name evidence="3" type="ORF">ACFSJ3_07705</name>
</gene>
<feature type="transmembrane region" description="Helical" evidence="1">
    <location>
        <begin position="67"/>
        <end position="87"/>
    </location>
</feature>
<keyword evidence="4" id="KW-1185">Reference proteome</keyword>
<feature type="transmembrane region" description="Helical" evidence="1">
    <location>
        <begin position="214"/>
        <end position="232"/>
    </location>
</feature>
<feature type="transmembrane region" description="Helical" evidence="1">
    <location>
        <begin position="6"/>
        <end position="25"/>
    </location>
</feature>
<dbReference type="RefSeq" id="WP_345340734.1">
    <property type="nucleotide sequence ID" value="NZ_BAABLI010000016.1"/>
</dbReference>
<feature type="transmembrane region" description="Helical" evidence="1">
    <location>
        <begin position="94"/>
        <end position="112"/>
    </location>
</feature>
<feature type="domain" description="Cytochrome c assembly protein" evidence="2">
    <location>
        <begin position="46"/>
        <end position="266"/>
    </location>
</feature>
<proteinExistence type="predicted"/>
<feature type="transmembrane region" description="Helical" evidence="1">
    <location>
        <begin position="37"/>
        <end position="55"/>
    </location>
</feature>
<feature type="transmembrane region" description="Helical" evidence="1">
    <location>
        <begin position="239"/>
        <end position="258"/>
    </location>
</feature>
<dbReference type="PANTHER" id="PTHR38034:SF1">
    <property type="entry name" value="INNER MEMBRANE PROTEIN YPJD"/>
    <property type="match status" value="1"/>
</dbReference>
<evidence type="ECO:0000313" key="3">
    <source>
        <dbReference type="EMBL" id="MFD2095866.1"/>
    </source>
</evidence>
<keyword evidence="1" id="KW-0812">Transmembrane</keyword>
<keyword evidence="1" id="KW-1133">Transmembrane helix</keyword>
<feature type="transmembrane region" description="Helical" evidence="1">
    <location>
        <begin position="180"/>
        <end position="202"/>
    </location>
</feature>
<dbReference type="Pfam" id="PF01578">
    <property type="entry name" value="Cytochrom_C_asm"/>
    <property type="match status" value="1"/>
</dbReference>
<protein>
    <submittedName>
        <fullName evidence="3">Inner membrane protein YpjD</fullName>
    </submittedName>
</protein>
<sequence>MHSASGYLAVATILVYLLLAGWIGWRLKKGILPQKSGIMLVAIFALGLHLLTLAFDLLRPDGGQNLSIMNIASVSGWAISLMLTLLYVKKPLQVLLPFTYAFTAIVILTDLVSSDTYFTHLEAHPSLIIHISLSLLSYAVLNIAALMAILLAVINRQLKEKKKFALSPVLPPLMTVEKQIFNLILVGTVLLSFALATGIFFLDNFFGSGKAHKAILSAIAWAIYTVVLIQHYRVGVRGRWLVTSTVVGAVLLTLGYFGSRFVREIILA</sequence>
<dbReference type="EMBL" id="JBHUHT010000010">
    <property type="protein sequence ID" value="MFD2095866.1"/>
    <property type="molecule type" value="Genomic_DNA"/>
</dbReference>
<dbReference type="InterPro" id="IPR052372">
    <property type="entry name" value="YpjD/HemX"/>
</dbReference>
<comment type="caution">
    <text evidence="3">The sequence shown here is derived from an EMBL/GenBank/DDBJ whole genome shotgun (WGS) entry which is preliminary data.</text>
</comment>
<dbReference type="Proteomes" id="UP001597380">
    <property type="component" value="Unassembled WGS sequence"/>
</dbReference>
<dbReference type="InterPro" id="IPR002541">
    <property type="entry name" value="Cyt_c_assembly"/>
</dbReference>
<organism evidence="3 4">
    <name type="scientific">Corallincola platygyrae</name>
    <dbReference type="NCBI Taxonomy" id="1193278"/>
    <lineage>
        <taxon>Bacteria</taxon>
        <taxon>Pseudomonadati</taxon>
        <taxon>Pseudomonadota</taxon>
        <taxon>Gammaproteobacteria</taxon>
        <taxon>Alteromonadales</taxon>
        <taxon>Psychromonadaceae</taxon>
        <taxon>Corallincola</taxon>
    </lineage>
</organism>
<name>A0ABW4XK26_9GAMM</name>
<evidence type="ECO:0000313" key="4">
    <source>
        <dbReference type="Proteomes" id="UP001597380"/>
    </source>
</evidence>
<keyword evidence="1" id="KW-0472">Membrane</keyword>
<evidence type="ECO:0000259" key="2">
    <source>
        <dbReference type="Pfam" id="PF01578"/>
    </source>
</evidence>
<accession>A0ABW4XK26</accession>
<evidence type="ECO:0000256" key="1">
    <source>
        <dbReference type="SAM" id="Phobius"/>
    </source>
</evidence>
<reference evidence="4" key="1">
    <citation type="journal article" date="2019" name="Int. J. Syst. Evol. Microbiol.">
        <title>The Global Catalogue of Microorganisms (GCM) 10K type strain sequencing project: providing services to taxonomists for standard genome sequencing and annotation.</title>
        <authorList>
            <consortium name="The Broad Institute Genomics Platform"/>
            <consortium name="The Broad Institute Genome Sequencing Center for Infectious Disease"/>
            <person name="Wu L."/>
            <person name="Ma J."/>
        </authorList>
    </citation>
    <scope>NUCLEOTIDE SEQUENCE [LARGE SCALE GENOMIC DNA]</scope>
    <source>
        <strain evidence="4">CGMCC 1.10992</strain>
    </source>
</reference>
<dbReference type="PANTHER" id="PTHR38034">
    <property type="entry name" value="INNER MEMBRANE PROTEIN YPJD"/>
    <property type="match status" value="1"/>
</dbReference>
<feature type="transmembrane region" description="Helical" evidence="1">
    <location>
        <begin position="127"/>
        <end position="154"/>
    </location>
</feature>